<dbReference type="Pfam" id="PF00528">
    <property type="entry name" value="BPD_transp_1"/>
    <property type="match status" value="1"/>
</dbReference>
<dbReference type="Pfam" id="PF12911">
    <property type="entry name" value="OppC_N"/>
    <property type="match status" value="1"/>
</dbReference>
<dbReference type="InterPro" id="IPR025966">
    <property type="entry name" value="OppC_N"/>
</dbReference>
<feature type="transmembrane region" description="Helical" evidence="10">
    <location>
        <begin position="135"/>
        <end position="158"/>
    </location>
</feature>
<dbReference type="Proteomes" id="UP001597233">
    <property type="component" value="Unassembled WGS sequence"/>
</dbReference>
<feature type="transmembrane region" description="Helical" evidence="10">
    <location>
        <begin position="338"/>
        <end position="367"/>
    </location>
</feature>
<accession>A0ABW4RHQ7</accession>
<feature type="transmembrane region" description="Helical" evidence="10">
    <location>
        <begin position="260"/>
        <end position="279"/>
    </location>
</feature>
<sequence length="423" mass="46692">MNKHIQVYGTPTGQNDSKDKAFTSAPPTEQVAAPDAQQIAAHRQTSGAKDAIETTQTTAILRKTKEVQQRSNTVRHVVHTDKNAAYNHDSYAVNTALAAPFELAQRQPAAEYVNEDYHKPRYESIRRLLQSKSGLIGVILLTIIMLLALIGPLISGYAPNAVDMNMQNLPPRLPVVEQLGFWNGQTRGENPYIERGLQQQYHYFGTDTLGRDLWTRVCTGTRISLFVAMVAVCIDIVIGITYGMISGYFGGKVDLVMQRIIEVIAGIPSLVVITLFMIILKPGLITIIIALMITNWIGMSRIVRAQVLRLKQQDYVLAARTLGASDVMILLREILPNMYGTIIIMAMMSIPEAIFIESFLSFIGLGIPEPTASLGTLISTGFKSMMIHPYMVAIPVAVFALLMISFNLLADSLRDALDSKLKI</sequence>
<keyword evidence="7 10" id="KW-1133">Transmembrane helix</keyword>
<reference evidence="14" key="1">
    <citation type="journal article" date="2019" name="Int. J. Syst. Evol. Microbiol.">
        <title>The Global Catalogue of Microorganisms (GCM) 10K type strain sequencing project: providing services to taxonomists for standard genome sequencing and annotation.</title>
        <authorList>
            <consortium name="The Broad Institute Genomics Platform"/>
            <consortium name="The Broad Institute Genome Sequencing Center for Infectious Disease"/>
            <person name="Wu L."/>
            <person name="Ma J."/>
        </authorList>
    </citation>
    <scope>NUCLEOTIDE SEQUENCE [LARGE SCALE GENOMIC DNA]</scope>
    <source>
        <strain evidence="14">CCUG 54950</strain>
    </source>
</reference>
<evidence type="ECO:0000256" key="7">
    <source>
        <dbReference type="ARBA" id="ARBA00022989"/>
    </source>
</evidence>
<comment type="similarity">
    <text evidence="9">Belongs to the binding-protein-dependent transport system permease family. OppBC subfamily.</text>
</comment>
<feature type="domain" description="ABC transmembrane type-1" evidence="12">
    <location>
        <begin position="221"/>
        <end position="410"/>
    </location>
</feature>
<dbReference type="RefSeq" id="WP_347324738.1">
    <property type="nucleotide sequence ID" value="NZ_JBCGUH010000004.1"/>
</dbReference>
<keyword evidence="2 10" id="KW-0813">Transport</keyword>
<dbReference type="CDD" id="cd06261">
    <property type="entry name" value="TM_PBP2"/>
    <property type="match status" value="1"/>
</dbReference>
<keyword evidence="8 10" id="KW-0472">Membrane</keyword>
<comment type="caution">
    <text evidence="13">The sequence shown here is derived from an EMBL/GenBank/DDBJ whole genome shotgun (WGS) entry which is preliminary data.</text>
</comment>
<keyword evidence="4 10" id="KW-0812">Transmembrane</keyword>
<evidence type="ECO:0000256" key="11">
    <source>
        <dbReference type="SAM" id="MobiDB-lite"/>
    </source>
</evidence>
<evidence type="ECO:0000256" key="8">
    <source>
        <dbReference type="ARBA" id="ARBA00023136"/>
    </source>
</evidence>
<comment type="subcellular location">
    <subcellularLocation>
        <location evidence="1 10">Cell membrane</location>
        <topology evidence="1 10">Multi-pass membrane protein</topology>
    </subcellularLocation>
</comment>
<evidence type="ECO:0000313" key="13">
    <source>
        <dbReference type="EMBL" id="MFD1885787.1"/>
    </source>
</evidence>
<dbReference type="InterPro" id="IPR000515">
    <property type="entry name" value="MetI-like"/>
</dbReference>
<evidence type="ECO:0000256" key="10">
    <source>
        <dbReference type="RuleBase" id="RU363032"/>
    </source>
</evidence>
<dbReference type="PANTHER" id="PTHR43386:SF24">
    <property type="entry name" value="OLIGOPEPTIDE TRANSPORT SYSTEM PERMEASE PROTEIN AMID"/>
    <property type="match status" value="1"/>
</dbReference>
<dbReference type="SUPFAM" id="SSF161098">
    <property type="entry name" value="MetI-like"/>
    <property type="match status" value="1"/>
</dbReference>
<feature type="transmembrane region" description="Helical" evidence="10">
    <location>
        <begin position="387"/>
        <end position="410"/>
    </location>
</feature>
<evidence type="ECO:0000256" key="9">
    <source>
        <dbReference type="ARBA" id="ARBA00024202"/>
    </source>
</evidence>
<feature type="region of interest" description="Disordered" evidence="11">
    <location>
        <begin position="1"/>
        <end position="25"/>
    </location>
</feature>
<evidence type="ECO:0000256" key="1">
    <source>
        <dbReference type="ARBA" id="ARBA00004651"/>
    </source>
</evidence>
<keyword evidence="14" id="KW-1185">Reference proteome</keyword>
<evidence type="ECO:0000256" key="3">
    <source>
        <dbReference type="ARBA" id="ARBA00022475"/>
    </source>
</evidence>
<dbReference type="InterPro" id="IPR050366">
    <property type="entry name" value="BP-dependent_transpt_permease"/>
</dbReference>
<dbReference type="PANTHER" id="PTHR43386">
    <property type="entry name" value="OLIGOPEPTIDE TRANSPORT SYSTEM PERMEASE PROTEIN APPC"/>
    <property type="match status" value="1"/>
</dbReference>
<keyword evidence="3" id="KW-1003">Cell membrane</keyword>
<evidence type="ECO:0000256" key="6">
    <source>
        <dbReference type="ARBA" id="ARBA00022927"/>
    </source>
</evidence>
<protein>
    <submittedName>
        <fullName evidence="13">ABC transporter permease</fullName>
    </submittedName>
</protein>
<evidence type="ECO:0000256" key="2">
    <source>
        <dbReference type="ARBA" id="ARBA00022448"/>
    </source>
</evidence>
<organism evidence="13 14">
    <name type="scientific">Paenibacillus wenxiniae</name>
    <dbReference type="NCBI Taxonomy" id="1636843"/>
    <lineage>
        <taxon>Bacteria</taxon>
        <taxon>Bacillati</taxon>
        <taxon>Bacillota</taxon>
        <taxon>Bacilli</taxon>
        <taxon>Bacillales</taxon>
        <taxon>Paenibacillaceae</taxon>
        <taxon>Paenibacillus</taxon>
    </lineage>
</organism>
<keyword evidence="5" id="KW-0571">Peptide transport</keyword>
<keyword evidence="6" id="KW-0653">Protein transport</keyword>
<dbReference type="PROSITE" id="PS50928">
    <property type="entry name" value="ABC_TM1"/>
    <property type="match status" value="1"/>
</dbReference>
<dbReference type="InterPro" id="IPR035906">
    <property type="entry name" value="MetI-like_sf"/>
</dbReference>
<dbReference type="Gene3D" id="1.10.3720.10">
    <property type="entry name" value="MetI-like"/>
    <property type="match status" value="1"/>
</dbReference>
<evidence type="ECO:0000256" key="5">
    <source>
        <dbReference type="ARBA" id="ARBA00022856"/>
    </source>
</evidence>
<proteinExistence type="inferred from homology"/>
<feature type="transmembrane region" description="Helical" evidence="10">
    <location>
        <begin position="285"/>
        <end position="303"/>
    </location>
</feature>
<evidence type="ECO:0000313" key="14">
    <source>
        <dbReference type="Proteomes" id="UP001597233"/>
    </source>
</evidence>
<gene>
    <name evidence="13" type="ORF">ACFSC9_09640</name>
</gene>
<dbReference type="EMBL" id="JBHUEH010000014">
    <property type="protein sequence ID" value="MFD1885787.1"/>
    <property type="molecule type" value="Genomic_DNA"/>
</dbReference>
<evidence type="ECO:0000259" key="12">
    <source>
        <dbReference type="PROSITE" id="PS50928"/>
    </source>
</evidence>
<feature type="transmembrane region" description="Helical" evidence="10">
    <location>
        <begin position="223"/>
        <end position="248"/>
    </location>
</feature>
<evidence type="ECO:0000256" key="4">
    <source>
        <dbReference type="ARBA" id="ARBA00022692"/>
    </source>
</evidence>
<name>A0ABW4RHQ7_9BACL</name>